<evidence type="ECO:0000313" key="3">
    <source>
        <dbReference type="EMBL" id="MDQ1106961.1"/>
    </source>
</evidence>
<dbReference type="GO" id="GO:0016070">
    <property type="term" value="P:RNA metabolic process"/>
    <property type="evidence" value="ECO:0007669"/>
    <property type="project" value="InterPro"/>
</dbReference>
<dbReference type="Proteomes" id="UP001226084">
    <property type="component" value="Unassembled WGS sequence"/>
</dbReference>
<dbReference type="AlphaFoldDB" id="A0AAP5AEX5"/>
<proteinExistence type="predicted"/>
<organism evidence="3 4">
    <name type="scientific">Stenotrophomonas rhizophila</name>
    <dbReference type="NCBI Taxonomy" id="216778"/>
    <lineage>
        <taxon>Bacteria</taxon>
        <taxon>Pseudomonadati</taxon>
        <taxon>Pseudomonadota</taxon>
        <taxon>Gammaproteobacteria</taxon>
        <taxon>Lysobacterales</taxon>
        <taxon>Lysobacteraceae</taxon>
        <taxon>Stenotrophomonas</taxon>
    </lineage>
</organism>
<feature type="domain" description="Toxin SymE-like" evidence="2">
    <location>
        <begin position="44"/>
        <end position="78"/>
    </location>
</feature>
<name>A0AAP5AEX5_9GAMM</name>
<dbReference type="Pfam" id="PF08845">
    <property type="entry name" value="SymE_toxin"/>
    <property type="match status" value="1"/>
</dbReference>
<reference evidence="3" key="1">
    <citation type="submission" date="2023-07" db="EMBL/GenBank/DDBJ databases">
        <title>Functional and genomic diversity of the sorghum phyllosphere microbiome.</title>
        <authorList>
            <person name="Shade A."/>
        </authorList>
    </citation>
    <scope>NUCLEOTIDE SEQUENCE</scope>
    <source>
        <strain evidence="3">SORGH_AS_0457</strain>
    </source>
</reference>
<dbReference type="EMBL" id="JAUTAS010000001">
    <property type="protein sequence ID" value="MDQ1106961.1"/>
    <property type="molecule type" value="Genomic_DNA"/>
</dbReference>
<sequence length="117" mass="13378">MKRQLPDDSYNDYPSQSAIARRARERRTQSPPCTPPAHFHEELKVPYLKIRGQWLRQMGFNVGRKLQIEACAGVITIKLLGTPAVEDPRVPRFVERTIFHGEVNADLGQFLPEDVIP</sequence>
<dbReference type="InterPro" id="IPR014944">
    <property type="entry name" value="Toxin_SymE-like"/>
</dbReference>
<feature type="region of interest" description="Disordered" evidence="1">
    <location>
        <begin position="1"/>
        <end position="38"/>
    </location>
</feature>
<gene>
    <name evidence="3" type="ORF">QE424_000120</name>
</gene>
<protein>
    <submittedName>
        <fullName evidence="3">Toxic protein SymE</fullName>
    </submittedName>
</protein>
<dbReference type="GO" id="GO:0005737">
    <property type="term" value="C:cytoplasm"/>
    <property type="evidence" value="ECO:0007669"/>
    <property type="project" value="InterPro"/>
</dbReference>
<dbReference type="GO" id="GO:0003723">
    <property type="term" value="F:RNA binding"/>
    <property type="evidence" value="ECO:0007669"/>
    <property type="project" value="InterPro"/>
</dbReference>
<accession>A0AAP5AEX5</accession>
<dbReference type="RefSeq" id="WP_093532677.1">
    <property type="nucleotide sequence ID" value="NZ_CP118898.1"/>
</dbReference>
<dbReference type="GO" id="GO:0016788">
    <property type="term" value="F:hydrolase activity, acting on ester bonds"/>
    <property type="evidence" value="ECO:0007669"/>
    <property type="project" value="InterPro"/>
</dbReference>
<evidence type="ECO:0000256" key="1">
    <source>
        <dbReference type="SAM" id="MobiDB-lite"/>
    </source>
</evidence>
<evidence type="ECO:0000259" key="2">
    <source>
        <dbReference type="Pfam" id="PF08845"/>
    </source>
</evidence>
<evidence type="ECO:0000313" key="4">
    <source>
        <dbReference type="Proteomes" id="UP001226084"/>
    </source>
</evidence>
<comment type="caution">
    <text evidence="3">The sequence shown here is derived from an EMBL/GenBank/DDBJ whole genome shotgun (WGS) entry which is preliminary data.</text>
</comment>